<organism evidence="3 4">
    <name type="scientific">Liparis tanakae</name>
    <name type="common">Tanaka's snailfish</name>
    <dbReference type="NCBI Taxonomy" id="230148"/>
    <lineage>
        <taxon>Eukaryota</taxon>
        <taxon>Metazoa</taxon>
        <taxon>Chordata</taxon>
        <taxon>Craniata</taxon>
        <taxon>Vertebrata</taxon>
        <taxon>Euteleostomi</taxon>
        <taxon>Actinopterygii</taxon>
        <taxon>Neopterygii</taxon>
        <taxon>Teleostei</taxon>
        <taxon>Neoteleostei</taxon>
        <taxon>Acanthomorphata</taxon>
        <taxon>Eupercaria</taxon>
        <taxon>Perciformes</taxon>
        <taxon>Cottioidei</taxon>
        <taxon>Cottales</taxon>
        <taxon>Liparidae</taxon>
        <taxon>Liparis</taxon>
    </lineage>
</organism>
<comment type="caution">
    <text evidence="3">The sequence shown here is derived from an EMBL/GenBank/DDBJ whole genome shotgun (WGS) entry which is preliminary data.</text>
</comment>
<proteinExistence type="predicted"/>
<sequence length="119" mass="13494">MDATHTHTDATQAHGGAEDTAPPPLSATRLEPWYRRVEDLTEKLGDLTQRFGLSGTQRLLHSAHLEMEKLSGSAVYTLQRFLQASARLQPPHLHLQRERDKERVRKVNNNNNNNTSSEE</sequence>
<feature type="region of interest" description="Disordered" evidence="1">
    <location>
        <begin position="1"/>
        <end position="30"/>
    </location>
</feature>
<evidence type="ECO:0000313" key="3">
    <source>
        <dbReference type="EMBL" id="TNN22449.1"/>
    </source>
</evidence>
<dbReference type="Pfam" id="PF26086">
    <property type="entry name" value="Niban2"/>
    <property type="match status" value="1"/>
</dbReference>
<dbReference type="Proteomes" id="UP000314294">
    <property type="component" value="Unassembled WGS sequence"/>
</dbReference>
<feature type="compositionally biased region" description="Low complexity" evidence="1">
    <location>
        <begin position="108"/>
        <end position="119"/>
    </location>
</feature>
<evidence type="ECO:0000313" key="4">
    <source>
        <dbReference type="Proteomes" id="UP000314294"/>
    </source>
</evidence>
<evidence type="ECO:0000259" key="2">
    <source>
        <dbReference type="Pfam" id="PF26086"/>
    </source>
</evidence>
<feature type="compositionally biased region" description="Basic and acidic residues" evidence="1">
    <location>
        <begin position="95"/>
        <end position="105"/>
    </location>
</feature>
<evidence type="ECO:0000256" key="1">
    <source>
        <dbReference type="SAM" id="MobiDB-lite"/>
    </source>
</evidence>
<dbReference type="InterPro" id="IPR059060">
    <property type="entry name" value="Niban_1/2/3_dom"/>
</dbReference>
<feature type="domain" description="Niban 1/2/3" evidence="2">
    <location>
        <begin position="23"/>
        <end position="104"/>
    </location>
</feature>
<dbReference type="OrthoDB" id="8436080at2759"/>
<feature type="region of interest" description="Disordered" evidence="1">
    <location>
        <begin position="89"/>
        <end position="119"/>
    </location>
</feature>
<keyword evidence="4" id="KW-1185">Reference proteome</keyword>
<accession>A0A4Z2E136</accession>
<dbReference type="EMBL" id="SRLO01022389">
    <property type="protein sequence ID" value="TNN22449.1"/>
    <property type="molecule type" value="Genomic_DNA"/>
</dbReference>
<reference evidence="3 4" key="1">
    <citation type="submission" date="2019-03" db="EMBL/GenBank/DDBJ databases">
        <title>First draft genome of Liparis tanakae, snailfish: a comprehensive survey of snailfish specific genes.</title>
        <authorList>
            <person name="Kim W."/>
            <person name="Song I."/>
            <person name="Jeong J.-H."/>
            <person name="Kim D."/>
            <person name="Kim S."/>
            <person name="Ryu S."/>
            <person name="Song J.Y."/>
            <person name="Lee S.K."/>
        </authorList>
    </citation>
    <scope>NUCLEOTIDE SEQUENCE [LARGE SCALE GENOMIC DNA]</scope>
    <source>
        <tissue evidence="3">Muscle</tissue>
    </source>
</reference>
<gene>
    <name evidence="3" type="ORF">EYF80_067437</name>
</gene>
<dbReference type="AlphaFoldDB" id="A0A4Z2E136"/>
<name>A0A4Z2E136_9TELE</name>
<protein>
    <recommendedName>
        <fullName evidence="2">Niban 1/2/3 domain-containing protein</fullName>
    </recommendedName>
</protein>